<dbReference type="RefSeq" id="WP_034839767.1">
    <property type="nucleotide sequence ID" value="NZ_JOKH01000005.1"/>
</dbReference>
<evidence type="ECO:0000256" key="7">
    <source>
        <dbReference type="RuleBase" id="RU364090"/>
    </source>
</evidence>
<keyword evidence="5 7" id="KW-1133">Transmembrane helix</keyword>
<keyword evidence="8" id="KW-0282">Flagellum</keyword>
<feature type="transmembrane region" description="Helical" evidence="7">
    <location>
        <begin position="12"/>
        <end position="39"/>
    </location>
</feature>
<comment type="function">
    <text evidence="7">Role in flagellar biosynthesis.</text>
</comment>
<evidence type="ECO:0000256" key="6">
    <source>
        <dbReference type="ARBA" id="ARBA00023136"/>
    </source>
</evidence>
<dbReference type="EMBL" id="JOKH01000005">
    <property type="protein sequence ID" value="KEQ16337.1"/>
    <property type="molecule type" value="Genomic_DNA"/>
</dbReference>
<protein>
    <recommendedName>
        <fullName evidence="7">Flagellar biosynthetic protein FliQ</fullName>
    </recommendedName>
</protein>
<sequence length="89" mass="9967">MTPEVVVDLLRQALYLVVLMVSVIILPSLLVGLIVSIFQAATQINEQTLSFLPRLLVTLLALGLGGHWLIREFMDLFVNLYTSIPELLF</sequence>
<dbReference type="InterPro" id="IPR006305">
    <property type="entry name" value="FliQ"/>
</dbReference>
<comment type="similarity">
    <text evidence="2 7">Belongs to the FliQ/MopD/SpaQ family.</text>
</comment>
<keyword evidence="8" id="KW-0966">Cell projection</keyword>
<comment type="caution">
    <text evidence="8">The sequence shown here is derived from an EMBL/GenBank/DDBJ whole genome shotgun (WGS) entry which is preliminary data.</text>
</comment>
<dbReference type="Pfam" id="PF01313">
    <property type="entry name" value="Bac_export_3"/>
    <property type="match status" value="1"/>
</dbReference>
<gene>
    <name evidence="7" type="primary">fliQ</name>
    <name evidence="8" type="ORF">GZ78_20870</name>
</gene>
<evidence type="ECO:0000256" key="3">
    <source>
        <dbReference type="ARBA" id="ARBA00022475"/>
    </source>
</evidence>
<proteinExistence type="inferred from homology"/>
<evidence type="ECO:0000256" key="1">
    <source>
        <dbReference type="ARBA" id="ARBA00004651"/>
    </source>
</evidence>
<dbReference type="AlphaFoldDB" id="A0A081ND14"/>
<dbReference type="eggNOG" id="COG1987">
    <property type="taxonomic scope" value="Bacteria"/>
</dbReference>
<dbReference type="Proteomes" id="UP000028073">
    <property type="component" value="Unassembled WGS sequence"/>
</dbReference>
<dbReference type="GO" id="GO:0044780">
    <property type="term" value="P:bacterial-type flagellum assembly"/>
    <property type="evidence" value="ECO:0007669"/>
    <property type="project" value="InterPro"/>
</dbReference>
<evidence type="ECO:0000313" key="9">
    <source>
        <dbReference type="Proteomes" id="UP000028073"/>
    </source>
</evidence>
<keyword evidence="4 7" id="KW-0812">Transmembrane</keyword>
<keyword evidence="6 7" id="KW-0472">Membrane</keyword>
<dbReference type="GO" id="GO:0009425">
    <property type="term" value="C:bacterial-type flagellum basal body"/>
    <property type="evidence" value="ECO:0007669"/>
    <property type="project" value="UniProtKB-SubCell"/>
</dbReference>
<dbReference type="OrthoDB" id="9806440at2"/>
<keyword evidence="9" id="KW-1185">Reference proteome</keyword>
<keyword evidence="3 7" id="KW-1003">Cell membrane</keyword>
<evidence type="ECO:0000256" key="4">
    <source>
        <dbReference type="ARBA" id="ARBA00022692"/>
    </source>
</evidence>
<organism evidence="8 9">
    <name type="scientific">Endozoicomonas numazuensis</name>
    <dbReference type="NCBI Taxonomy" id="1137799"/>
    <lineage>
        <taxon>Bacteria</taxon>
        <taxon>Pseudomonadati</taxon>
        <taxon>Pseudomonadota</taxon>
        <taxon>Gammaproteobacteria</taxon>
        <taxon>Oceanospirillales</taxon>
        <taxon>Endozoicomonadaceae</taxon>
        <taxon>Endozoicomonas</taxon>
    </lineage>
</organism>
<dbReference type="STRING" id="1137799.GZ78_20870"/>
<feature type="transmembrane region" description="Helical" evidence="7">
    <location>
        <begin position="51"/>
        <end position="70"/>
    </location>
</feature>
<dbReference type="PIRSF" id="PIRSF004669">
    <property type="entry name" value="FliQ"/>
    <property type="match status" value="1"/>
</dbReference>
<dbReference type="PANTHER" id="PTHR34040">
    <property type="entry name" value="FLAGELLAR BIOSYNTHETIC PROTEIN FLIQ"/>
    <property type="match status" value="1"/>
</dbReference>
<comment type="subcellular location">
    <subcellularLocation>
        <location evidence="1 7">Cell membrane</location>
        <topology evidence="1">Multi-pass membrane protein</topology>
    </subcellularLocation>
    <subcellularLocation>
        <location evidence="7">Bacterial flagellum basal body</location>
    </subcellularLocation>
</comment>
<keyword evidence="8" id="KW-0969">Cilium</keyword>
<dbReference type="InterPro" id="IPR002191">
    <property type="entry name" value="Bac_export_3"/>
</dbReference>
<dbReference type="GO" id="GO:0009306">
    <property type="term" value="P:protein secretion"/>
    <property type="evidence" value="ECO:0007669"/>
    <property type="project" value="InterPro"/>
</dbReference>
<keyword evidence="7" id="KW-0975">Bacterial flagellum</keyword>
<dbReference type="PRINTS" id="PR00952">
    <property type="entry name" value="TYPE3IMQPROT"/>
</dbReference>
<reference evidence="8 9" key="1">
    <citation type="submission" date="2014-06" db="EMBL/GenBank/DDBJ databases">
        <title>Whole Genome Sequences of Three Symbiotic Endozoicomonas Bacteria.</title>
        <authorList>
            <person name="Neave M.J."/>
            <person name="Apprill A."/>
            <person name="Voolstra C.R."/>
        </authorList>
    </citation>
    <scope>NUCLEOTIDE SEQUENCE [LARGE SCALE GENOMIC DNA]</scope>
    <source>
        <strain evidence="8 9">DSM 25634</strain>
    </source>
</reference>
<name>A0A081ND14_9GAMM</name>
<dbReference type="NCBIfam" id="TIGR01402">
    <property type="entry name" value="fliQ"/>
    <property type="match status" value="1"/>
</dbReference>
<accession>A0A081ND14</accession>
<dbReference type="GO" id="GO:0005886">
    <property type="term" value="C:plasma membrane"/>
    <property type="evidence" value="ECO:0007669"/>
    <property type="project" value="UniProtKB-SubCell"/>
</dbReference>
<evidence type="ECO:0000256" key="2">
    <source>
        <dbReference type="ARBA" id="ARBA00006156"/>
    </source>
</evidence>
<evidence type="ECO:0000256" key="5">
    <source>
        <dbReference type="ARBA" id="ARBA00022989"/>
    </source>
</evidence>
<dbReference type="PANTHER" id="PTHR34040:SF8">
    <property type="entry name" value="FLAGELLAR BIOSYNTHETIC PROTEIN FLIQ"/>
    <property type="match status" value="1"/>
</dbReference>
<evidence type="ECO:0000313" key="8">
    <source>
        <dbReference type="EMBL" id="KEQ16337.1"/>
    </source>
</evidence>